<dbReference type="GO" id="GO:0008168">
    <property type="term" value="F:methyltransferase activity"/>
    <property type="evidence" value="ECO:0007669"/>
    <property type="project" value="UniProtKB-KW"/>
</dbReference>
<dbReference type="EMBL" id="DSWI01000016">
    <property type="protein sequence ID" value="HFG20580.1"/>
    <property type="molecule type" value="Genomic_DNA"/>
</dbReference>
<dbReference type="RefSeq" id="WP_036198923.1">
    <property type="nucleotide sequence ID" value="NZ_JBKBUW010000118.1"/>
</dbReference>
<protein>
    <submittedName>
        <fullName evidence="1">SAM-dependent methyltransferase</fullName>
    </submittedName>
</protein>
<proteinExistence type="predicted"/>
<keyword evidence="1" id="KW-0489">Methyltransferase</keyword>
<dbReference type="GO" id="GO:0032259">
    <property type="term" value="P:methylation"/>
    <property type="evidence" value="ECO:0007669"/>
    <property type="project" value="UniProtKB-KW"/>
</dbReference>
<evidence type="ECO:0000313" key="1">
    <source>
        <dbReference type="EMBL" id="HFG20580.1"/>
    </source>
</evidence>
<accession>A0A7C3HIG6</accession>
<sequence>MDSIARLEKGLSIALKRSHGGDLRYAAFLIENLETDQEAPEYAPGPYQAWQDVKRLINQIETLEQAAGIQHVKVKAVGHVG</sequence>
<organism evidence="1">
    <name type="scientific">Meiothermus ruber</name>
    <dbReference type="NCBI Taxonomy" id="277"/>
    <lineage>
        <taxon>Bacteria</taxon>
        <taxon>Thermotogati</taxon>
        <taxon>Deinococcota</taxon>
        <taxon>Deinococci</taxon>
        <taxon>Thermales</taxon>
        <taxon>Thermaceae</taxon>
        <taxon>Meiothermus</taxon>
    </lineage>
</organism>
<gene>
    <name evidence="1" type="ORF">ENS82_07660</name>
</gene>
<comment type="caution">
    <text evidence="1">The sequence shown here is derived from an EMBL/GenBank/DDBJ whole genome shotgun (WGS) entry which is preliminary data.</text>
</comment>
<reference evidence="1" key="1">
    <citation type="journal article" date="2020" name="mSystems">
        <title>Genome- and Community-Level Interaction Insights into Carbon Utilization and Element Cycling Functions of Hydrothermarchaeota in Hydrothermal Sediment.</title>
        <authorList>
            <person name="Zhou Z."/>
            <person name="Liu Y."/>
            <person name="Xu W."/>
            <person name="Pan J."/>
            <person name="Luo Z.H."/>
            <person name="Li M."/>
        </authorList>
    </citation>
    <scope>NUCLEOTIDE SEQUENCE [LARGE SCALE GENOMIC DNA]</scope>
    <source>
        <strain evidence="1">SpSt-524</strain>
    </source>
</reference>
<name>A0A7C3HIG6_MEIRU</name>
<dbReference type="AlphaFoldDB" id="A0A7C3HIG6"/>
<keyword evidence="1" id="KW-0808">Transferase</keyword>